<protein>
    <submittedName>
        <fullName evidence="9">PAS domain-containing protein</fullName>
    </submittedName>
</protein>
<keyword evidence="10" id="KW-1185">Reference proteome</keyword>
<dbReference type="InterPro" id="IPR002078">
    <property type="entry name" value="Sigma_54_int"/>
</dbReference>
<feature type="domain" description="PAC" evidence="8">
    <location>
        <begin position="212"/>
        <end position="264"/>
    </location>
</feature>
<organism evidence="9 10">
    <name type="scientific">Desulfofustis glycolicus DSM 9705</name>
    <dbReference type="NCBI Taxonomy" id="1121409"/>
    <lineage>
        <taxon>Bacteria</taxon>
        <taxon>Pseudomonadati</taxon>
        <taxon>Thermodesulfobacteriota</taxon>
        <taxon>Desulfobulbia</taxon>
        <taxon>Desulfobulbales</taxon>
        <taxon>Desulfocapsaceae</taxon>
        <taxon>Desulfofustis</taxon>
    </lineage>
</organism>
<dbReference type="InterPro" id="IPR001610">
    <property type="entry name" value="PAC"/>
</dbReference>
<dbReference type="InterPro" id="IPR027417">
    <property type="entry name" value="P-loop_NTPase"/>
</dbReference>
<dbReference type="CDD" id="cd00130">
    <property type="entry name" value="PAS"/>
    <property type="match status" value="1"/>
</dbReference>
<dbReference type="Proteomes" id="UP000184139">
    <property type="component" value="Unassembled WGS sequence"/>
</dbReference>
<dbReference type="SMART" id="SM00086">
    <property type="entry name" value="PAC"/>
    <property type="match status" value="1"/>
</dbReference>
<gene>
    <name evidence="9" type="ORF">SAMN02745124_02636</name>
</gene>
<dbReference type="EMBL" id="FQXS01000016">
    <property type="protein sequence ID" value="SHH93155.1"/>
    <property type="molecule type" value="Genomic_DNA"/>
</dbReference>
<dbReference type="InterPro" id="IPR009057">
    <property type="entry name" value="Homeodomain-like_sf"/>
</dbReference>
<evidence type="ECO:0000256" key="5">
    <source>
        <dbReference type="ARBA" id="ARBA00023163"/>
    </source>
</evidence>
<dbReference type="Pfam" id="PF25601">
    <property type="entry name" value="AAA_lid_14"/>
    <property type="match status" value="1"/>
</dbReference>
<proteinExistence type="predicted"/>
<evidence type="ECO:0000259" key="8">
    <source>
        <dbReference type="PROSITE" id="PS50113"/>
    </source>
</evidence>
<dbReference type="PROSITE" id="PS00688">
    <property type="entry name" value="SIGMA54_INTERACT_3"/>
    <property type="match status" value="1"/>
</dbReference>
<keyword evidence="4" id="KW-0238">DNA-binding</keyword>
<dbReference type="GO" id="GO:0006355">
    <property type="term" value="P:regulation of DNA-templated transcription"/>
    <property type="evidence" value="ECO:0007669"/>
    <property type="project" value="InterPro"/>
</dbReference>
<dbReference type="InterPro" id="IPR000014">
    <property type="entry name" value="PAS"/>
</dbReference>
<dbReference type="STRING" id="1121409.SAMN02745124_02636"/>
<dbReference type="InterPro" id="IPR003593">
    <property type="entry name" value="AAA+_ATPase"/>
</dbReference>
<dbReference type="GO" id="GO:0043565">
    <property type="term" value="F:sequence-specific DNA binding"/>
    <property type="evidence" value="ECO:0007669"/>
    <property type="project" value="InterPro"/>
</dbReference>
<dbReference type="SUPFAM" id="SSF55785">
    <property type="entry name" value="PYP-like sensor domain (PAS domain)"/>
    <property type="match status" value="2"/>
</dbReference>
<keyword evidence="3" id="KW-0805">Transcription regulation</keyword>
<dbReference type="Pfam" id="PF00158">
    <property type="entry name" value="Sigma54_activat"/>
    <property type="match status" value="1"/>
</dbReference>
<reference evidence="9 10" key="1">
    <citation type="submission" date="2016-11" db="EMBL/GenBank/DDBJ databases">
        <authorList>
            <person name="Jaros S."/>
            <person name="Januszkiewicz K."/>
            <person name="Wedrychowicz H."/>
        </authorList>
    </citation>
    <scope>NUCLEOTIDE SEQUENCE [LARGE SCALE GENOMIC DNA]</scope>
    <source>
        <strain evidence="9 10">DSM 9705</strain>
    </source>
</reference>
<dbReference type="SUPFAM" id="SSF52540">
    <property type="entry name" value="P-loop containing nucleoside triphosphate hydrolases"/>
    <property type="match status" value="1"/>
</dbReference>
<name>A0A1M5WZQ6_9BACT</name>
<dbReference type="InterPro" id="IPR000700">
    <property type="entry name" value="PAS-assoc_C"/>
</dbReference>
<dbReference type="OrthoDB" id="236556at2"/>
<dbReference type="SMART" id="SM00382">
    <property type="entry name" value="AAA"/>
    <property type="match status" value="1"/>
</dbReference>
<dbReference type="SUPFAM" id="SSF46689">
    <property type="entry name" value="Homeodomain-like"/>
    <property type="match status" value="1"/>
</dbReference>
<dbReference type="RefSeq" id="WP_161949854.1">
    <property type="nucleotide sequence ID" value="NZ_FQXS01000016.1"/>
</dbReference>
<dbReference type="PANTHER" id="PTHR32071">
    <property type="entry name" value="TRANSCRIPTIONAL REGULATORY PROTEIN"/>
    <property type="match status" value="1"/>
</dbReference>
<dbReference type="Gene3D" id="1.10.10.60">
    <property type="entry name" value="Homeodomain-like"/>
    <property type="match status" value="1"/>
</dbReference>
<evidence type="ECO:0000256" key="1">
    <source>
        <dbReference type="ARBA" id="ARBA00022741"/>
    </source>
</evidence>
<accession>A0A1M5WZQ6</accession>
<feature type="domain" description="PAS" evidence="7">
    <location>
        <begin position="138"/>
        <end position="209"/>
    </location>
</feature>
<evidence type="ECO:0000259" key="7">
    <source>
        <dbReference type="PROSITE" id="PS50112"/>
    </source>
</evidence>
<feature type="domain" description="Sigma-54 factor interaction" evidence="6">
    <location>
        <begin position="281"/>
        <end position="510"/>
    </location>
</feature>
<dbReference type="NCBIfam" id="TIGR00229">
    <property type="entry name" value="sensory_box"/>
    <property type="match status" value="1"/>
</dbReference>
<evidence type="ECO:0000256" key="4">
    <source>
        <dbReference type="ARBA" id="ARBA00023125"/>
    </source>
</evidence>
<dbReference type="Pfam" id="PF02954">
    <property type="entry name" value="HTH_8"/>
    <property type="match status" value="1"/>
</dbReference>
<dbReference type="Gene3D" id="1.10.8.60">
    <property type="match status" value="1"/>
</dbReference>
<keyword evidence="1" id="KW-0547">Nucleotide-binding</keyword>
<dbReference type="Gene3D" id="3.30.450.20">
    <property type="entry name" value="PAS domain"/>
    <property type="match status" value="2"/>
</dbReference>
<evidence type="ECO:0000256" key="2">
    <source>
        <dbReference type="ARBA" id="ARBA00022840"/>
    </source>
</evidence>
<dbReference type="InterPro" id="IPR002197">
    <property type="entry name" value="HTH_Fis"/>
</dbReference>
<evidence type="ECO:0000259" key="6">
    <source>
        <dbReference type="PROSITE" id="PS50045"/>
    </source>
</evidence>
<dbReference type="PROSITE" id="PS50113">
    <property type="entry name" value="PAC"/>
    <property type="match status" value="1"/>
</dbReference>
<dbReference type="PROSITE" id="PS50112">
    <property type="entry name" value="PAS"/>
    <property type="match status" value="2"/>
</dbReference>
<dbReference type="PROSITE" id="PS50045">
    <property type="entry name" value="SIGMA54_INTERACT_4"/>
    <property type="match status" value="1"/>
</dbReference>
<dbReference type="Gene3D" id="3.40.50.300">
    <property type="entry name" value="P-loop containing nucleotide triphosphate hydrolases"/>
    <property type="match status" value="1"/>
</dbReference>
<evidence type="ECO:0000256" key="3">
    <source>
        <dbReference type="ARBA" id="ARBA00023015"/>
    </source>
</evidence>
<dbReference type="FunFam" id="3.40.50.300:FF:000006">
    <property type="entry name" value="DNA-binding transcriptional regulator NtrC"/>
    <property type="match status" value="1"/>
</dbReference>
<dbReference type="AlphaFoldDB" id="A0A1M5WZQ6"/>
<dbReference type="CDD" id="cd00009">
    <property type="entry name" value="AAA"/>
    <property type="match status" value="1"/>
</dbReference>
<dbReference type="GO" id="GO:0005524">
    <property type="term" value="F:ATP binding"/>
    <property type="evidence" value="ECO:0007669"/>
    <property type="project" value="UniProtKB-KW"/>
</dbReference>
<feature type="domain" description="PAS" evidence="7">
    <location>
        <begin position="11"/>
        <end position="53"/>
    </location>
</feature>
<dbReference type="InterPro" id="IPR025944">
    <property type="entry name" value="Sigma_54_int_dom_CS"/>
</dbReference>
<keyword evidence="2" id="KW-0067">ATP-binding</keyword>
<dbReference type="InterPro" id="IPR035965">
    <property type="entry name" value="PAS-like_dom_sf"/>
</dbReference>
<dbReference type="Pfam" id="PF13426">
    <property type="entry name" value="PAS_9"/>
    <property type="match status" value="1"/>
</dbReference>
<keyword evidence="5" id="KW-0804">Transcription</keyword>
<evidence type="ECO:0000313" key="10">
    <source>
        <dbReference type="Proteomes" id="UP000184139"/>
    </source>
</evidence>
<evidence type="ECO:0000313" key="9">
    <source>
        <dbReference type="EMBL" id="SHH93155.1"/>
    </source>
</evidence>
<dbReference type="PANTHER" id="PTHR32071:SF117">
    <property type="entry name" value="PTS-DEPENDENT DIHYDROXYACETONE KINASE OPERON REGULATORY PROTEIN-RELATED"/>
    <property type="match status" value="1"/>
</dbReference>
<dbReference type="InterPro" id="IPR058031">
    <property type="entry name" value="AAA_lid_NorR"/>
</dbReference>
<sequence>MTISSKSNTARNRLAVNTIERAPEGIFWVRATGFFYQANEWFYRLLGYSEEELRALHVCDVAIDLEKAQWDVFWRQAGKPGGLRHEGGLATKLQESVIVEIRACLLPIDGDQLMCAFVRDLVDPHRETEPLLAELRASEARFRTLYNNTPVMLQACDHETRLYSANKYWLETLGYEWEEVKGRQTREFMTEASRDNVIHRVIPVLLESGSIHDFEYQMVKKNGQVLDVALTAVSERDSDGDIIRTLSMILPISDRKRAERLESQNVFLREELSGAADFAEIIGHSPPLQEVFQAIDMVAGTDATVLLLGETGTGKELAARAIHERSDRSKSVMITVNCAALQPNLVESELFGHEKGAFTGALTTKKGRFELADHSTIFLDEVGELSLEAQSKLLRVLQEQEVERVGGTETVGIDVRIIAATNRPLEVEVSKGNFRADLYYRLNIFPIRMPPLRDRIDDIPLLTNHFVDKFAQHIGKKIPNINRKVIEKLVSYPWPGNVRELANILERAVILCPGRTLQPQHIGVDAGVVQLDDDVPTLAESEYRLILRALEKCDGRLSGPKGAAAILGVNRSTLWSRMHKLGIDISRKIG</sequence>
<dbReference type="SMART" id="SM00091">
    <property type="entry name" value="PAS"/>
    <property type="match status" value="2"/>
</dbReference>